<protein>
    <recommendedName>
        <fullName evidence="3">DUF2971 domain-containing protein</fullName>
    </recommendedName>
</protein>
<keyword evidence="2" id="KW-1185">Reference proteome</keyword>
<dbReference type="AlphaFoldDB" id="A0A286GWD7"/>
<evidence type="ECO:0000313" key="2">
    <source>
        <dbReference type="Proteomes" id="UP000219452"/>
    </source>
</evidence>
<sequence>MKKLIYKFYRINEYLFDLLISNQLYFSTINQFNDPYDCHFALKELPSYENFEFFMKQASFSKENYEYHSDMYKKEPENCLTPILEGVKKQLTYFGICCFAGNKDNFLMWSHYADSHKGVCLGFDYEMLTKQFTQFDNVEYNNEPYFFDITDISKSISNAILRKSADWRYEEEVRFLMERSKTCAFDIGALREINFGLKCPARSIVNIIHLTNKLEYFNCTFNKANIAQSKYEVMFEKVNFEELKNTVLKASEHIPFSTEIKLMEK</sequence>
<dbReference type="Pfam" id="PF11185">
    <property type="entry name" value="DUF2971"/>
    <property type="match status" value="1"/>
</dbReference>
<evidence type="ECO:0008006" key="3">
    <source>
        <dbReference type="Google" id="ProtNLM"/>
    </source>
</evidence>
<dbReference type="InterPro" id="IPR021352">
    <property type="entry name" value="DUF2971"/>
</dbReference>
<reference evidence="2" key="1">
    <citation type="submission" date="2017-09" db="EMBL/GenBank/DDBJ databases">
        <authorList>
            <person name="Varghese N."/>
            <person name="Submissions S."/>
        </authorList>
    </citation>
    <scope>NUCLEOTIDE SEQUENCE [LARGE SCALE GENOMIC DNA]</scope>
    <source>
        <strain evidence="2">DSM 29961</strain>
    </source>
</reference>
<dbReference type="EMBL" id="OCNH01000011">
    <property type="protein sequence ID" value="SOD99792.1"/>
    <property type="molecule type" value="Genomic_DNA"/>
</dbReference>
<dbReference type="OrthoDB" id="190848at2"/>
<organism evidence="1 2">
    <name type="scientific">Spirosoma fluviale</name>
    <dbReference type="NCBI Taxonomy" id="1597977"/>
    <lineage>
        <taxon>Bacteria</taxon>
        <taxon>Pseudomonadati</taxon>
        <taxon>Bacteroidota</taxon>
        <taxon>Cytophagia</taxon>
        <taxon>Cytophagales</taxon>
        <taxon>Cytophagaceae</taxon>
        <taxon>Spirosoma</taxon>
    </lineage>
</organism>
<name>A0A286GWD7_9BACT</name>
<evidence type="ECO:0000313" key="1">
    <source>
        <dbReference type="EMBL" id="SOD99792.1"/>
    </source>
</evidence>
<dbReference type="Proteomes" id="UP000219452">
    <property type="component" value="Unassembled WGS sequence"/>
</dbReference>
<proteinExistence type="predicted"/>
<gene>
    <name evidence="1" type="ORF">SAMN06269250_0169</name>
</gene>
<accession>A0A286GWD7</accession>
<dbReference type="RefSeq" id="WP_097132209.1">
    <property type="nucleotide sequence ID" value="NZ_OCNH01000011.1"/>
</dbReference>